<feature type="transmembrane region" description="Helical" evidence="4">
    <location>
        <begin position="194"/>
        <end position="213"/>
    </location>
</feature>
<protein>
    <submittedName>
        <fullName evidence="6">Signal transduction histidine kinase regulating citrate/malate metabolism</fullName>
    </submittedName>
</protein>
<dbReference type="SUPFAM" id="SSF55890">
    <property type="entry name" value="Sporulation response regulatory protein Spo0B"/>
    <property type="match status" value="1"/>
</dbReference>
<dbReference type="Pfam" id="PF14501">
    <property type="entry name" value="HATPase_c_5"/>
    <property type="match status" value="1"/>
</dbReference>
<dbReference type="InterPro" id="IPR016120">
    <property type="entry name" value="Sig_transdc_His_kin_SpoOB"/>
</dbReference>
<feature type="domain" description="Sensor histidine kinase NatK-like C-terminal" evidence="5">
    <location>
        <begin position="329"/>
        <end position="411"/>
    </location>
</feature>
<dbReference type="OrthoDB" id="1656061at2"/>
<keyword evidence="4" id="KW-0472">Membrane</keyword>
<dbReference type="STRING" id="394503.Ccel_3117"/>
<dbReference type="GO" id="GO:0000155">
    <property type="term" value="F:phosphorelay sensor kinase activity"/>
    <property type="evidence" value="ECO:0007669"/>
    <property type="project" value="InterPro"/>
</dbReference>
<dbReference type="RefSeq" id="WP_015926466.1">
    <property type="nucleotide sequence ID" value="NC_011898.1"/>
</dbReference>
<dbReference type="eggNOG" id="COG3290">
    <property type="taxonomic scope" value="Bacteria"/>
</dbReference>
<sequence length="430" mass="48826">MLIIGQLLINTVFAMITAYLTYIFIKNNFNIQIQLKSLVVFVIFNGMLSGIVSTLWMSVLPIPGNLQFLKTIILIIINIIMLRYFLHIEWAKAVLAFCLMTLFIGISNFTVPLVFYICGINATPDIINNNIPLFVLMNIVIYAVTLLLIKLSPYAKIIGNIKNLTPIGFLLVITILIMASFLGVHFVVHFDPVSFILVLLSSIAYFFFSVWYISIYHKYEMQREERNQQEFYNESLANTLHDLRRIKHDQMNHISVLYSMQKMKRFDETTSYLKEMLDTSSSVGNTAIYNIKNAGLFGLISAKINFAKSNGVKINLKIIGIVDSIPYIKISELCEVIGIYLDNALEEVLINGKLKFDMQIISTDSNLTIRVDNQCDKFPNIKKSSKGKDRGDGLNIANKIISSYKNILSSTFFDESSMIFSQVLTIAKEA</sequence>
<organism evidence="6 7">
    <name type="scientific">Ruminiclostridium cellulolyticum (strain ATCC 35319 / DSM 5812 / JCM 6584 / H10)</name>
    <name type="common">Clostridium cellulolyticum</name>
    <dbReference type="NCBI Taxonomy" id="394503"/>
    <lineage>
        <taxon>Bacteria</taxon>
        <taxon>Bacillati</taxon>
        <taxon>Bacillota</taxon>
        <taxon>Clostridia</taxon>
        <taxon>Eubacteriales</taxon>
        <taxon>Oscillospiraceae</taxon>
        <taxon>Ruminiclostridium</taxon>
    </lineage>
</organism>
<evidence type="ECO:0000259" key="5">
    <source>
        <dbReference type="Pfam" id="PF14501"/>
    </source>
</evidence>
<feature type="transmembrane region" description="Helical" evidence="4">
    <location>
        <begin position="6"/>
        <end position="25"/>
    </location>
</feature>
<feature type="transmembrane region" description="Helical" evidence="4">
    <location>
        <begin position="37"/>
        <end position="56"/>
    </location>
</feature>
<dbReference type="Gene3D" id="1.10.287.130">
    <property type="match status" value="1"/>
</dbReference>
<reference evidence="6 7" key="1">
    <citation type="submission" date="2009-01" db="EMBL/GenBank/DDBJ databases">
        <title>Complete sequence of Clostridium cellulolyticum H10.</title>
        <authorList>
            <consortium name="US DOE Joint Genome Institute"/>
            <person name="Lucas S."/>
            <person name="Copeland A."/>
            <person name="Lapidus A."/>
            <person name="Glavina del Rio T."/>
            <person name="Dalin E."/>
            <person name="Tice H."/>
            <person name="Bruce D."/>
            <person name="Goodwin L."/>
            <person name="Pitluck S."/>
            <person name="Chertkov O."/>
            <person name="Saunders E."/>
            <person name="Brettin T."/>
            <person name="Detter J.C."/>
            <person name="Han C."/>
            <person name="Larimer F."/>
            <person name="Land M."/>
            <person name="Hauser L."/>
            <person name="Kyrpides N."/>
            <person name="Ivanova N."/>
            <person name="Zhou J."/>
            <person name="Richardson P."/>
        </authorList>
    </citation>
    <scope>NUCLEOTIDE SEQUENCE [LARGE SCALE GENOMIC DNA]</scope>
    <source>
        <strain evidence="7">ATCC 35319 / DSM 5812 / JCM 6584 / H10</strain>
    </source>
</reference>
<evidence type="ECO:0000313" key="6">
    <source>
        <dbReference type="EMBL" id="ACL77408.1"/>
    </source>
</evidence>
<evidence type="ECO:0000256" key="4">
    <source>
        <dbReference type="SAM" id="Phobius"/>
    </source>
</evidence>
<dbReference type="Proteomes" id="UP000001349">
    <property type="component" value="Chromosome"/>
</dbReference>
<name>B8I082_RUMCH</name>
<evidence type="ECO:0000256" key="2">
    <source>
        <dbReference type="ARBA" id="ARBA00022679"/>
    </source>
</evidence>
<keyword evidence="4" id="KW-1133">Transmembrane helix</keyword>
<dbReference type="InterPro" id="IPR032834">
    <property type="entry name" value="NatK-like_C"/>
</dbReference>
<proteinExistence type="predicted"/>
<keyword evidence="2" id="KW-0808">Transferase</keyword>
<dbReference type="HOGENOM" id="CLU_637282_0_0_9"/>
<evidence type="ECO:0000256" key="1">
    <source>
        <dbReference type="ARBA" id="ARBA00022553"/>
    </source>
</evidence>
<keyword evidence="4" id="KW-0812">Transmembrane</keyword>
<feature type="transmembrane region" description="Helical" evidence="4">
    <location>
        <begin position="129"/>
        <end position="149"/>
    </location>
</feature>
<evidence type="ECO:0000256" key="3">
    <source>
        <dbReference type="ARBA" id="ARBA00022777"/>
    </source>
</evidence>
<feature type="transmembrane region" description="Helical" evidence="4">
    <location>
        <begin position="68"/>
        <end position="86"/>
    </location>
</feature>
<dbReference type="EMBL" id="CP001348">
    <property type="protein sequence ID" value="ACL77408.1"/>
    <property type="molecule type" value="Genomic_DNA"/>
</dbReference>
<dbReference type="KEGG" id="cce:Ccel_3117"/>
<keyword evidence="1" id="KW-0597">Phosphoprotein</keyword>
<dbReference type="GO" id="GO:0042802">
    <property type="term" value="F:identical protein binding"/>
    <property type="evidence" value="ECO:0007669"/>
    <property type="project" value="TreeGrafter"/>
</dbReference>
<accession>B8I082</accession>
<gene>
    <name evidence="6" type="ordered locus">Ccel_3117</name>
</gene>
<dbReference type="PANTHER" id="PTHR40448">
    <property type="entry name" value="TWO-COMPONENT SENSOR HISTIDINE KINASE"/>
    <property type="match status" value="1"/>
</dbReference>
<feature type="transmembrane region" description="Helical" evidence="4">
    <location>
        <begin position="169"/>
        <end position="188"/>
    </location>
</feature>
<dbReference type="InterPro" id="IPR036890">
    <property type="entry name" value="HATPase_C_sf"/>
</dbReference>
<keyword evidence="3 6" id="KW-0418">Kinase</keyword>
<dbReference type="PANTHER" id="PTHR40448:SF1">
    <property type="entry name" value="TWO-COMPONENT SENSOR HISTIDINE KINASE"/>
    <property type="match status" value="1"/>
</dbReference>
<dbReference type="AlphaFoldDB" id="B8I082"/>
<evidence type="ECO:0000313" key="7">
    <source>
        <dbReference type="Proteomes" id="UP000001349"/>
    </source>
</evidence>
<keyword evidence="7" id="KW-1185">Reference proteome</keyword>
<feature type="transmembrane region" description="Helical" evidence="4">
    <location>
        <begin position="93"/>
        <end position="117"/>
    </location>
</feature>
<dbReference type="Gene3D" id="3.30.565.10">
    <property type="entry name" value="Histidine kinase-like ATPase, C-terminal domain"/>
    <property type="match status" value="1"/>
</dbReference>